<comment type="caution">
    <text evidence="1">The sequence shown here is derived from an EMBL/GenBank/DDBJ whole genome shotgun (WGS) entry which is preliminary data.</text>
</comment>
<proteinExistence type="predicted"/>
<gene>
    <name evidence="1" type="ORF">RPERSI_LOCUS27421</name>
</gene>
<accession>A0ACA9S654</accession>
<dbReference type="Proteomes" id="UP000789920">
    <property type="component" value="Unassembled WGS sequence"/>
</dbReference>
<protein>
    <submittedName>
        <fullName evidence="1">23063_t:CDS:1</fullName>
    </submittedName>
</protein>
<sequence>NISADWNNSTAIAPNGEKIIVFAIDVWEVNSYGQYDRVGSSWPNTVAATTNGSFIYAIRPDGFIYKLKTSDYSVSKWTDAGGGWQNAKAIFSYNDHIYVVIDAIWEIRLDGIFRKVQSESWRNMRSITVIGDYAYSVHDSGNIFKLDLRNWTYRILSSGWKNTFLLLALDNKLFAYDISLTIIDTDT</sequence>
<dbReference type="EMBL" id="CAJVQC010096718">
    <property type="protein sequence ID" value="CAG8829142.1"/>
    <property type="molecule type" value="Genomic_DNA"/>
</dbReference>
<organism evidence="1 2">
    <name type="scientific">Racocetra persica</name>
    <dbReference type="NCBI Taxonomy" id="160502"/>
    <lineage>
        <taxon>Eukaryota</taxon>
        <taxon>Fungi</taxon>
        <taxon>Fungi incertae sedis</taxon>
        <taxon>Mucoromycota</taxon>
        <taxon>Glomeromycotina</taxon>
        <taxon>Glomeromycetes</taxon>
        <taxon>Diversisporales</taxon>
        <taxon>Gigasporaceae</taxon>
        <taxon>Racocetra</taxon>
    </lineage>
</organism>
<feature type="non-terminal residue" evidence="1">
    <location>
        <position position="187"/>
    </location>
</feature>
<keyword evidence="2" id="KW-1185">Reference proteome</keyword>
<name>A0ACA9S654_9GLOM</name>
<evidence type="ECO:0000313" key="2">
    <source>
        <dbReference type="Proteomes" id="UP000789920"/>
    </source>
</evidence>
<evidence type="ECO:0000313" key="1">
    <source>
        <dbReference type="EMBL" id="CAG8829142.1"/>
    </source>
</evidence>
<feature type="non-terminal residue" evidence="1">
    <location>
        <position position="1"/>
    </location>
</feature>
<reference evidence="1" key="1">
    <citation type="submission" date="2021-06" db="EMBL/GenBank/DDBJ databases">
        <authorList>
            <person name="Kallberg Y."/>
            <person name="Tangrot J."/>
            <person name="Rosling A."/>
        </authorList>
    </citation>
    <scope>NUCLEOTIDE SEQUENCE</scope>
    <source>
        <strain evidence="1">MA461A</strain>
    </source>
</reference>